<dbReference type="AlphaFoldDB" id="A0A7J7JQP0"/>
<proteinExistence type="predicted"/>
<keyword evidence="2" id="KW-1185">Reference proteome</keyword>
<sequence>MYRVDLPVKASSAVTPIDHMSAAFEGAFLCSSSGALYLGVPAKPTYQLYHMSQLSMCHTSCHYSSTVTLTATTVNCHTSCHYLSIVTLTATTVNCHTSCHYSSFVTLAVTAHHLSH</sequence>
<evidence type="ECO:0000313" key="1">
    <source>
        <dbReference type="EMBL" id="KAF6028660.1"/>
    </source>
</evidence>
<dbReference type="EMBL" id="VXIV02001928">
    <property type="protein sequence ID" value="KAF6028660.1"/>
    <property type="molecule type" value="Genomic_DNA"/>
</dbReference>
<name>A0A7J7JQP0_BUGNE</name>
<dbReference type="Proteomes" id="UP000593567">
    <property type="component" value="Unassembled WGS sequence"/>
</dbReference>
<evidence type="ECO:0000313" key="2">
    <source>
        <dbReference type="Proteomes" id="UP000593567"/>
    </source>
</evidence>
<reference evidence="1" key="1">
    <citation type="submission" date="2020-06" db="EMBL/GenBank/DDBJ databases">
        <title>Draft genome of Bugula neritina, a colonial animal packing powerful symbionts and potential medicines.</title>
        <authorList>
            <person name="Rayko M."/>
        </authorList>
    </citation>
    <scope>NUCLEOTIDE SEQUENCE [LARGE SCALE GENOMIC DNA]</scope>
    <source>
        <strain evidence="1">Kwan_BN1</strain>
    </source>
</reference>
<organism evidence="1 2">
    <name type="scientific">Bugula neritina</name>
    <name type="common">Brown bryozoan</name>
    <name type="synonym">Sertularia neritina</name>
    <dbReference type="NCBI Taxonomy" id="10212"/>
    <lineage>
        <taxon>Eukaryota</taxon>
        <taxon>Metazoa</taxon>
        <taxon>Spiralia</taxon>
        <taxon>Lophotrochozoa</taxon>
        <taxon>Bryozoa</taxon>
        <taxon>Gymnolaemata</taxon>
        <taxon>Cheilostomatida</taxon>
        <taxon>Flustrina</taxon>
        <taxon>Buguloidea</taxon>
        <taxon>Bugulidae</taxon>
        <taxon>Bugula</taxon>
    </lineage>
</organism>
<gene>
    <name evidence="1" type="ORF">EB796_013030</name>
</gene>
<accession>A0A7J7JQP0</accession>
<comment type="caution">
    <text evidence="1">The sequence shown here is derived from an EMBL/GenBank/DDBJ whole genome shotgun (WGS) entry which is preliminary data.</text>
</comment>
<protein>
    <submittedName>
        <fullName evidence="1">Uncharacterized protein</fullName>
    </submittedName>
</protein>